<dbReference type="Pfam" id="PF01106">
    <property type="entry name" value="NifU"/>
    <property type="match status" value="1"/>
</dbReference>
<dbReference type="InterPro" id="IPR036498">
    <property type="entry name" value="Nfu/NifU_N_sf"/>
</dbReference>
<dbReference type="PANTHER" id="PTHR11178:SF25">
    <property type="entry name" value="NIFU-LIKE PROTEIN 3, CHLOROPLASTIC"/>
    <property type="match status" value="1"/>
</dbReference>
<dbReference type="Gene3D" id="3.30.1370.70">
    <property type="entry name" value="Scaffold protein Nfu/NifU, N-terminal domain"/>
    <property type="match status" value="1"/>
</dbReference>
<dbReference type="GO" id="GO:0016226">
    <property type="term" value="P:iron-sulfur cluster assembly"/>
    <property type="evidence" value="ECO:0007669"/>
    <property type="project" value="InterPro"/>
</dbReference>
<name>A0A7T0C001_9BACT</name>
<dbReference type="SUPFAM" id="SSF110836">
    <property type="entry name" value="Hypothetical protein SAV1430"/>
    <property type="match status" value="1"/>
</dbReference>
<dbReference type="Proteomes" id="UP000594464">
    <property type="component" value="Chromosome"/>
</dbReference>
<dbReference type="SMART" id="SM00932">
    <property type="entry name" value="Nfu_N"/>
    <property type="match status" value="1"/>
</dbReference>
<dbReference type="InterPro" id="IPR034904">
    <property type="entry name" value="FSCA_dom_sf"/>
</dbReference>
<reference evidence="4" key="1">
    <citation type="submission" date="2020-02" db="EMBL/GenBank/DDBJ databases">
        <title>Genomic and physiological characterization of two novel Nitrospinaceae genera.</title>
        <authorList>
            <person name="Mueller A.J."/>
            <person name="Jung M.-Y."/>
            <person name="Strachan C.R."/>
            <person name="Herbold C.W."/>
            <person name="Kirkegaard R.H."/>
            <person name="Daims H."/>
        </authorList>
    </citation>
    <scope>NUCLEOTIDE SEQUENCE [LARGE SCALE GENOMIC DNA]</scope>
</reference>
<protein>
    <submittedName>
        <fullName evidence="3">NifU family protein</fullName>
    </submittedName>
</protein>
<dbReference type="GO" id="GO:0051536">
    <property type="term" value="F:iron-sulfur cluster binding"/>
    <property type="evidence" value="ECO:0007669"/>
    <property type="project" value="InterPro"/>
</dbReference>
<dbReference type="InterPro" id="IPR014824">
    <property type="entry name" value="Nfu/NifU_N"/>
</dbReference>
<dbReference type="AlphaFoldDB" id="A0A7T0C001"/>
<dbReference type="InterPro" id="IPR001075">
    <property type="entry name" value="NIF_FeS_clus_asmbl_NifU_C"/>
</dbReference>
<dbReference type="KEGG" id="nva:G3M78_00775"/>
<evidence type="ECO:0000259" key="2">
    <source>
        <dbReference type="SMART" id="SM00932"/>
    </source>
</evidence>
<feature type="domain" description="Scaffold protein Nfu/NifU N-terminal" evidence="2">
    <location>
        <begin position="4"/>
        <end position="92"/>
    </location>
</feature>
<dbReference type="Pfam" id="PF08712">
    <property type="entry name" value="Nfu_N"/>
    <property type="match status" value="1"/>
</dbReference>
<evidence type="ECO:0000256" key="1">
    <source>
        <dbReference type="ARBA" id="ARBA00006420"/>
    </source>
</evidence>
<dbReference type="PANTHER" id="PTHR11178">
    <property type="entry name" value="IRON-SULFUR CLUSTER SCAFFOLD PROTEIN NFU-RELATED"/>
    <property type="match status" value="1"/>
</dbReference>
<gene>
    <name evidence="3" type="ORF">G3M78_00775</name>
</gene>
<dbReference type="SUPFAM" id="SSF117916">
    <property type="entry name" value="Fe-S cluster assembly (FSCA) domain-like"/>
    <property type="match status" value="1"/>
</dbReference>
<comment type="similarity">
    <text evidence="1">Belongs to the NifU family.</text>
</comment>
<dbReference type="EMBL" id="CP048620">
    <property type="protein sequence ID" value="QPJ64013.1"/>
    <property type="molecule type" value="Genomic_DNA"/>
</dbReference>
<proteinExistence type="inferred from homology"/>
<evidence type="ECO:0000313" key="4">
    <source>
        <dbReference type="Proteomes" id="UP000594464"/>
    </source>
</evidence>
<dbReference type="Gene3D" id="3.30.300.130">
    <property type="entry name" value="Fe-S cluster assembly (FSCA)"/>
    <property type="match status" value="1"/>
</dbReference>
<organism evidence="3 4">
    <name type="scientific">Candidatus Nitrohelix vancouverensis</name>
    <dbReference type="NCBI Taxonomy" id="2705534"/>
    <lineage>
        <taxon>Bacteria</taxon>
        <taxon>Pseudomonadati</taxon>
        <taxon>Nitrospinota/Tectimicrobiota group</taxon>
        <taxon>Nitrospinota</taxon>
        <taxon>Nitrospinia</taxon>
        <taxon>Nitrospinales</taxon>
        <taxon>Nitrospinaceae</taxon>
        <taxon>Candidatus Nitrohelix</taxon>
    </lineage>
</organism>
<evidence type="ECO:0000313" key="3">
    <source>
        <dbReference type="EMBL" id="QPJ64013.1"/>
    </source>
</evidence>
<dbReference type="GO" id="GO:0005506">
    <property type="term" value="F:iron ion binding"/>
    <property type="evidence" value="ECO:0007669"/>
    <property type="project" value="InterPro"/>
</dbReference>
<accession>A0A7T0C001</accession>
<sequence>MKILEVQETPNPAARKFVMDGPVTDKKTESIAIEEDEEYNGDNPLAREIFKFGATELFFCGNDVSVTMFNETAWKYFMNDVLHAIETQLSPENKARIEQEKKESVVNRIDKETFPSLPDEDKRIIVEELMDEMIRPALANDGGGLEILNVEGNDIHIKYQGACGSCPSSTGGTLRAIEKTVRGYLNPDMAIVIKH</sequence>